<proteinExistence type="predicted"/>
<accession>A0ABN3QZP2</accession>
<dbReference type="Pfam" id="PF00590">
    <property type="entry name" value="TP_methylase"/>
    <property type="match status" value="1"/>
</dbReference>
<sequence length="141" mass="15180">MASGSLTVVGTGVRSISQITPEAREAIESAEVVLYGVADPVTAEWIRTHSQRSQSLADFYEVGLARPVVYQKMVDAIMEPLRSGKRVCAAFYGHPGFFVTPSHKAVRLARAEGIEARMLPGICALDSLSADLVLQPVVHVT</sequence>
<dbReference type="Gene3D" id="3.40.1010.10">
    <property type="entry name" value="Cobalt-precorrin-4 Transmethylase, Domain 1"/>
    <property type="match status" value="1"/>
</dbReference>
<keyword evidence="3" id="KW-1185">Reference proteome</keyword>
<dbReference type="CDD" id="cd19916">
    <property type="entry name" value="OphMA_like"/>
    <property type="match status" value="1"/>
</dbReference>
<dbReference type="InterPro" id="IPR000878">
    <property type="entry name" value="4pyrrol_Mease"/>
</dbReference>
<evidence type="ECO:0000313" key="2">
    <source>
        <dbReference type="EMBL" id="GAA2639644.1"/>
    </source>
</evidence>
<dbReference type="Proteomes" id="UP001500151">
    <property type="component" value="Unassembled WGS sequence"/>
</dbReference>
<dbReference type="SUPFAM" id="SSF53790">
    <property type="entry name" value="Tetrapyrrole methylase"/>
    <property type="match status" value="1"/>
</dbReference>
<comment type="caution">
    <text evidence="2">The sequence shown here is derived from an EMBL/GenBank/DDBJ whole genome shotgun (WGS) entry which is preliminary data.</text>
</comment>
<gene>
    <name evidence="2" type="ORF">GCM10010307_39120</name>
</gene>
<reference evidence="2 3" key="1">
    <citation type="journal article" date="2019" name="Int. J. Syst. Evol. Microbiol.">
        <title>The Global Catalogue of Microorganisms (GCM) 10K type strain sequencing project: providing services to taxonomists for standard genome sequencing and annotation.</title>
        <authorList>
            <consortium name="The Broad Institute Genomics Platform"/>
            <consortium name="The Broad Institute Genome Sequencing Center for Infectious Disease"/>
            <person name="Wu L."/>
            <person name="Ma J."/>
        </authorList>
    </citation>
    <scope>NUCLEOTIDE SEQUENCE [LARGE SCALE GENOMIC DNA]</scope>
    <source>
        <strain evidence="2 3">JCM 4524</strain>
    </source>
</reference>
<feature type="domain" description="Tetrapyrrole methylase" evidence="1">
    <location>
        <begin position="6"/>
        <end position="134"/>
    </location>
</feature>
<evidence type="ECO:0000259" key="1">
    <source>
        <dbReference type="Pfam" id="PF00590"/>
    </source>
</evidence>
<dbReference type="InterPro" id="IPR035996">
    <property type="entry name" value="4pyrrol_Methylase_sf"/>
</dbReference>
<dbReference type="InterPro" id="IPR014777">
    <property type="entry name" value="4pyrrole_Mease_sub1"/>
</dbReference>
<protein>
    <recommendedName>
        <fullName evidence="1">Tetrapyrrole methylase domain-containing protein</fullName>
    </recommendedName>
</protein>
<organism evidence="2 3">
    <name type="scientific">Streptomyces vastus</name>
    <dbReference type="NCBI Taxonomy" id="285451"/>
    <lineage>
        <taxon>Bacteria</taxon>
        <taxon>Bacillati</taxon>
        <taxon>Actinomycetota</taxon>
        <taxon>Actinomycetes</taxon>
        <taxon>Kitasatosporales</taxon>
        <taxon>Streptomycetaceae</taxon>
        <taxon>Streptomyces</taxon>
    </lineage>
</organism>
<evidence type="ECO:0000313" key="3">
    <source>
        <dbReference type="Proteomes" id="UP001500151"/>
    </source>
</evidence>
<name>A0ABN3QZP2_9ACTN</name>
<dbReference type="EMBL" id="BAAASJ010000037">
    <property type="protein sequence ID" value="GAA2639644.1"/>
    <property type="molecule type" value="Genomic_DNA"/>
</dbReference>